<comment type="subcellular location">
    <subcellularLocation>
        <location evidence="1">Membrane</location>
        <topology evidence="1">Multi-pass membrane protein</topology>
    </subcellularLocation>
</comment>
<keyword evidence="10" id="KW-1185">Reference proteome</keyword>
<keyword evidence="6 7" id="KW-0472">Membrane</keyword>
<keyword evidence="4" id="KW-0378">Hydrolase</keyword>
<dbReference type="PANTHER" id="PTHR43731:SF14">
    <property type="entry name" value="PRESENILIN-ASSOCIATED RHOMBOID-LIKE PROTEIN, MITOCHONDRIAL"/>
    <property type="match status" value="1"/>
</dbReference>
<feature type="transmembrane region" description="Helical" evidence="7">
    <location>
        <begin position="270"/>
        <end position="289"/>
    </location>
</feature>
<feature type="transmembrane region" description="Helical" evidence="7">
    <location>
        <begin position="187"/>
        <end position="207"/>
    </location>
</feature>
<evidence type="ECO:0000313" key="10">
    <source>
        <dbReference type="Proteomes" id="UP000192468"/>
    </source>
</evidence>
<keyword evidence="5 7" id="KW-1133">Transmembrane helix</keyword>
<dbReference type="GO" id="GO:0004252">
    <property type="term" value="F:serine-type endopeptidase activity"/>
    <property type="evidence" value="ECO:0007669"/>
    <property type="project" value="InterPro"/>
</dbReference>
<feature type="transmembrane region" description="Helical" evidence="7">
    <location>
        <begin position="295"/>
        <end position="312"/>
    </location>
</feature>
<gene>
    <name evidence="9" type="ORF">SAMN02745134_02600</name>
</gene>
<protein>
    <submittedName>
        <fullName evidence="9">Rhomboid protease GluP</fullName>
    </submittedName>
</protein>
<reference evidence="9 10" key="1">
    <citation type="submission" date="2017-04" db="EMBL/GenBank/DDBJ databases">
        <authorList>
            <person name="Afonso C.L."/>
            <person name="Miller P.J."/>
            <person name="Scott M.A."/>
            <person name="Spackman E."/>
            <person name="Goraichik I."/>
            <person name="Dimitrov K.M."/>
            <person name="Suarez D.L."/>
            <person name="Swayne D.E."/>
        </authorList>
    </citation>
    <scope>NUCLEOTIDE SEQUENCE [LARGE SCALE GENOMIC DNA]</scope>
    <source>
        <strain evidence="9 10">DSM 12555</strain>
    </source>
</reference>
<dbReference type="SUPFAM" id="SSF144091">
    <property type="entry name" value="Rhomboid-like"/>
    <property type="match status" value="1"/>
</dbReference>
<evidence type="ECO:0000256" key="6">
    <source>
        <dbReference type="ARBA" id="ARBA00023136"/>
    </source>
</evidence>
<evidence type="ECO:0000256" key="3">
    <source>
        <dbReference type="ARBA" id="ARBA00022692"/>
    </source>
</evidence>
<evidence type="ECO:0000256" key="7">
    <source>
        <dbReference type="SAM" id="Phobius"/>
    </source>
</evidence>
<feature type="transmembrane region" description="Helical" evidence="7">
    <location>
        <begin position="243"/>
        <end position="263"/>
    </location>
</feature>
<evidence type="ECO:0000256" key="4">
    <source>
        <dbReference type="ARBA" id="ARBA00022801"/>
    </source>
</evidence>
<dbReference type="STRING" id="1121291.SAMN02745134_02600"/>
<dbReference type="GO" id="GO:0006508">
    <property type="term" value="P:proteolysis"/>
    <property type="evidence" value="ECO:0007669"/>
    <property type="project" value="UniProtKB-KW"/>
</dbReference>
<dbReference type="Gene3D" id="1.20.1540.10">
    <property type="entry name" value="Rhomboid-like"/>
    <property type="match status" value="1"/>
</dbReference>
<evidence type="ECO:0000256" key="1">
    <source>
        <dbReference type="ARBA" id="ARBA00004141"/>
    </source>
</evidence>
<keyword evidence="9" id="KW-0645">Protease</keyword>
<dbReference type="AlphaFoldDB" id="A0A1W1XQR2"/>
<feature type="transmembrane region" description="Helical" evidence="7">
    <location>
        <begin position="131"/>
        <end position="152"/>
    </location>
</feature>
<keyword evidence="3 7" id="KW-0812">Transmembrane</keyword>
<comment type="similarity">
    <text evidence="2">Belongs to the peptidase S54 family.</text>
</comment>
<dbReference type="InterPro" id="IPR050925">
    <property type="entry name" value="Rhomboid_protease_S54"/>
</dbReference>
<accession>A0A1W1XQR2</accession>
<evidence type="ECO:0000256" key="2">
    <source>
        <dbReference type="ARBA" id="ARBA00009045"/>
    </source>
</evidence>
<evidence type="ECO:0000259" key="8">
    <source>
        <dbReference type="Pfam" id="PF01694"/>
    </source>
</evidence>
<dbReference type="EMBL" id="FWXH01000010">
    <property type="protein sequence ID" value="SMC25848.1"/>
    <property type="molecule type" value="Genomic_DNA"/>
</dbReference>
<dbReference type="InterPro" id="IPR022764">
    <property type="entry name" value="Peptidase_S54_rhomboid_dom"/>
</dbReference>
<dbReference type="Proteomes" id="UP000192468">
    <property type="component" value="Unassembled WGS sequence"/>
</dbReference>
<organism evidence="9 10">
    <name type="scientific">Clostridium acidisoli DSM 12555</name>
    <dbReference type="NCBI Taxonomy" id="1121291"/>
    <lineage>
        <taxon>Bacteria</taxon>
        <taxon>Bacillati</taxon>
        <taxon>Bacillota</taxon>
        <taxon>Clostridia</taxon>
        <taxon>Eubacteriales</taxon>
        <taxon>Clostridiaceae</taxon>
        <taxon>Clostridium</taxon>
    </lineage>
</organism>
<evidence type="ECO:0000256" key="5">
    <source>
        <dbReference type="ARBA" id="ARBA00022989"/>
    </source>
</evidence>
<evidence type="ECO:0000313" key="9">
    <source>
        <dbReference type="EMBL" id="SMC25848.1"/>
    </source>
</evidence>
<dbReference type="Pfam" id="PF01694">
    <property type="entry name" value="Rhomboid"/>
    <property type="match status" value="1"/>
</dbReference>
<feature type="domain" description="Peptidase S54 rhomboid" evidence="8">
    <location>
        <begin position="178"/>
        <end position="313"/>
    </location>
</feature>
<feature type="transmembrane region" description="Helical" evidence="7">
    <location>
        <begin position="219"/>
        <end position="237"/>
    </location>
</feature>
<dbReference type="OrthoDB" id="9813074at2"/>
<name>A0A1W1XQR2_9CLOT</name>
<dbReference type="GO" id="GO:0016020">
    <property type="term" value="C:membrane"/>
    <property type="evidence" value="ECO:0007669"/>
    <property type="project" value="UniProtKB-SubCell"/>
</dbReference>
<sequence length="320" mass="36613">MDKNTKILIENLCKYYNFQIQQFGEQNAYLWGVIDKNIIPNRIFIFFKQSERSNLENILNKIKIENKEEIKYIKVLITNDSSQINMLEDNIIAFDAKNNDVLYISNCIRDDAKEIEKIVAFQKANMKDNRFYIVTYSIIFINVIIFLISVYMSKNIFDINSNVLEYLGAKDNLLISKGEYYRLISSMFLHSGIVHISMNMYSLFAIGPLVEKFYGKFRYFLIYILSGIIASITSFMLSPYMSVGASGAIFGVLGATLVIAYNLRKQIGKSFLINVVSVVVVNLIFSFSIPNIDVYAHLGGFVSGVILGAILYRNYSLDNK</sequence>
<dbReference type="InterPro" id="IPR035952">
    <property type="entry name" value="Rhomboid-like_sf"/>
</dbReference>
<proteinExistence type="inferred from homology"/>
<dbReference type="PANTHER" id="PTHR43731">
    <property type="entry name" value="RHOMBOID PROTEASE"/>
    <property type="match status" value="1"/>
</dbReference>
<dbReference type="RefSeq" id="WP_084116423.1">
    <property type="nucleotide sequence ID" value="NZ_FWXH01000010.1"/>
</dbReference>